<protein>
    <submittedName>
        <fullName evidence="2">GCN5-related N-acetyltransferase</fullName>
    </submittedName>
</protein>
<dbReference type="Gene3D" id="3.40.630.30">
    <property type="match status" value="1"/>
</dbReference>
<name>X2KZM3_9BACT</name>
<organism evidence="2">
    <name type="scientific">uncultured bacterium DCM001Kan16</name>
    <dbReference type="NCBI Taxonomy" id="1471909"/>
    <lineage>
        <taxon>Bacteria</taxon>
        <taxon>environmental samples</taxon>
    </lineage>
</organism>
<sequence length="151" mass="17791">MEEIELQKVDKGTPLAEDLLNFVKNFSWLDVKEHTVRVLENWEFEEWETPFVAIVNGQIVGMTTIMKSDYYPLPEIFPWISTLFVSEDYRGNRISGKLIDFANQYAKNIGFDKTYIPTEFIGLYEKYGYCYVKDIVNYGNGIDRLYVREIK</sequence>
<evidence type="ECO:0000313" key="2">
    <source>
        <dbReference type="EMBL" id="AHN92745.1"/>
    </source>
</evidence>
<dbReference type="InterPro" id="IPR016181">
    <property type="entry name" value="Acyl_CoA_acyltransferase"/>
</dbReference>
<dbReference type="CDD" id="cd04301">
    <property type="entry name" value="NAT_SF"/>
    <property type="match status" value="1"/>
</dbReference>
<feature type="domain" description="N-acetyltransferase" evidence="1">
    <location>
        <begin position="4"/>
        <end position="151"/>
    </location>
</feature>
<dbReference type="GO" id="GO:0016747">
    <property type="term" value="F:acyltransferase activity, transferring groups other than amino-acyl groups"/>
    <property type="evidence" value="ECO:0007669"/>
    <property type="project" value="InterPro"/>
</dbReference>
<dbReference type="SUPFAM" id="SSF55729">
    <property type="entry name" value="Acyl-CoA N-acyltransferases (Nat)"/>
    <property type="match status" value="1"/>
</dbReference>
<gene>
    <name evidence="2" type="primary">nat32</name>
</gene>
<dbReference type="AlphaFoldDB" id="X2KZM3"/>
<evidence type="ECO:0000259" key="1">
    <source>
        <dbReference type="PROSITE" id="PS51186"/>
    </source>
</evidence>
<dbReference type="InterPro" id="IPR000182">
    <property type="entry name" value="GNAT_dom"/>
</dbReference>
<reference evidence="2" key="1">
    <citation type="journal article" date="2014" name="MBio">
        <title>Diverse Antibiotic Resistance Genes in Dairy Cow Manure.</title>
        <authorList>
            <person name="Wichmann F."/>
            <person name="Udikovic-Kolic N."/>
            <person name="Andrew S."/>
            <person name="Handelsman J."/>
        </authorList>
    </citation>
    <scope>NUCLEOTIDE SEQUENCE</scope>
</reference>
<dbReference type="EMBL" id="KJ512951">
    <property type="protein sequence ID" value="AHN92745.1"/>
    <property type="molecule type" value="Genomic_DNA"/>
</dbReference>
<dbReference type="Pfam" id="PF00583">
    <property type="entry name" value="Acetyltransf_1"/>
    <property type="match status" value="1"/>
</dbReference>
<dbReference type="PROSITE" id="PS51186">
    <property type="entry name" value="GNAT"/>
    <property type="match status" value="1"/>
</dbReference>
<proteinExistence type="predicted"/>
<keyword evidence="2" id="KW-0808">Transferase</keyword>
<accession>X2KZM3</accession>